<evidence type="ECO:0000256" key="5">
    <source>
        <dbReference type="ARBA" id="ARBA00023204"/>
    </source>
</evidence>
<dbReference type="PANTHER" id="PTHR33991">
    <property type="entry name" value="DNA REPAIR PROTEIN RECO"/>
    <property type="match status" value="1"/>
</dbReference>
<dbReference type="EMBL" id="AVPE01000002">
    <property type="protein sequence ID" value="KGX93591.1"/>
    <property type="molecule type" value="Genomic_DNA"/>
</dbReference>
<keyword evidence="5 7" id="KW-0234">DNA repair</keyword>
<dbReference type="HAMAP" id="MF_00201">
    <property type="entry name" value="RecO"/>
    <property type="match status" value="1"/>
</dbReference>
<name>A0A0A5GJZ9_9BACI</name>
<evidence type="ECO:0000256" key="3">
    <source>
        <dbReference type="ARBA" id="ARBA00022763"/>
    </source>
</evidence>
<accession>A0A0A5GJZ9</accession>
<evidence type="ECO:0000256" key="6">
    <source>
        <dbReference type="ARBA" id="ARBA00033409"/>
    </source>
</evidence>
<keyword evidence="4 7" id="KW-0233">DNA recombination</keyword>
<protein>
    <recommendedName>
        <fullName evidence="2 7">DNA repair protein RecO</fullName>
    </recommendedName>
    <alternativeName>
        <fullName evidence="6 7">Recombination protein O</fullName>
    </alternativeName>
</protein>
<keyword evidence="10" id="KW-1185">Reference proteome</keyword>
<reference evidence="9 10" key="1">
    <citation type="submission" date="2013-08" db="EMBL/GenBank/DDBJ databases">
        <authorList>
            <person name="Huang J."/>
            <person name="Wang G."/>
        </authorList>
    </citation>
    <scope>NUCLEOTIDE SEQUENCE [LARGE SCALE GENOMIC DNA]</scope>
    <source>
        <strain evidence="9 10">JSM 076056</strain>
    </source>
</reference>
<dbReference type="InterPro" id="IPR022572">
    <property type="entry name" value="DNA_rep/recomb_RecO_N"/>
</dbReference>
<gene>
    <name evidence="7" type="primary">recO</name>
    <name evidence="9" type="ORF">N781_11230</name>
</gene>
<dbReference type="GO" id="GO:0043590">
    <property type="term" value="C:bacterial nucleoid"/>
    <property type="evidence" value="ECO:0007669"/>
    <property type="project" value="TreeGrafter"/>
</dbReference>
<comment type="caution">
    <text evidence="9">The sequence shown here is derived from an EMBL/GenBank/DDBJ whole genome shotgun (WGS) entry which is preliminary data.</text>
</comment>
<feature type="domain" description="DNA replication/recombination mediator RecO N-terminal" evidence="8">
    <location>
        <begin position="1"/>
        <end position="77"/>
    </location>
</feature>
<proteinExistence type="inferred from homology"/>
<dbReference type="Gene3D" id="1.20.1440.120">
    <property type="entry name" value="Recombination protein O, C-terminal domain"/>
    <property type="match status" value="1"/>
</dbReference>
<dbReference type="NCBIfam" id="TIGR00613">
    <property type="entry name" value="reco"/>
    <property type="match status" value="1"/>
</dbReference>
<comment type="similarity">
    <text evidence="1 7">Belongs to the RecO family.</text>
</comment>
<dbReference type="InterPro" id="IPR042242">
    <property type="entry name" value="RecO_C"/>
</dbReference>
<dbReference type="SUPFAM" id="SSF57863">
    <property type="entry name" value="ArfGap/RecO-like zinc finger"/>
    <property type="match status" value="1"/>
</dbReference>
<sequence>MLEKVEGIVIRTRDYGETNKIVTIFTREKGKITVMARGAKKPKSRMAATTQPFVYAQFLVYIGSSMGNVQQAEFLDSMRAIREDISKTAYAAYLTELTDKLIEPNTPAPFLFEQLLQTFLWIVEDKDPDVLMLMYEMKMYKQGGFAPQTRACVNCGRQEEIIAFSVMEGGVLCNRCRYLDHQAFHLTPNLHKLLTICLEVDVKRVGNISVKEENKKKLMGMSEQYYERYGGYFLKSKKFLKQLDMLR</sequence>
<dbReference type="InterPro" id="IPR003717">
    <property type="entry name" value="RecO"/>
</dbReference>
<evidence type="ECO:0000256" key="7">
    <source>
        <dbReference type="HAMAP-Rule" id="MF_00201"/>
    </source>
</evidence>
<dbReference type="InterPro" id="IPR037278">
    <property type="entry name" value="ARFGAP/RecO"/>
</dbReference>
<dbReference type="eggNOG" id="COG1381">
    <property type="taxonomic scope" value="Bacteria"/>
</dbReference>
<dbReference type="Pfam" id="PF02565">
    <property type="entry name" value="RecO_C"/>
    <property type="match status" value="1"/>
</dbReference>
<evidence type="ECO:0000313" key="9">
    <source>
        <dbReference type="EMBL" id="KGX93591.1"/>
    </source>
</evidence>
<dbReference type="OrthoDB" id="9797083at2"/>
<dbReference type="Gene3D" id="2.40.50.140">
    <property type="entry name" value="Nucleic acid-binding proteins"/>
    <property type="match status" value="1"/>
</dbReference>
<dbReference type="Proteomes" id="UP000030528">
    <property type="component" value="Unassembled WGS sequence"/>
</dbReference>
<dbReference type="AlphaFoldDB" id="A0A0A5GJZ9"/>
<dbReference type="PANTHER" id="PTHR33991:SF1">
    <property type="entry name" value="DNA REPAIR PROTEIN RECO"/>
    <property type="match status" value="1"/>
</dbReference>
<dbReference type="Pfam" id="PF11967">
    <property type="entry name" value="RecO_N"/>
    <property type="match status" value="1"/>
</dbReference>
<comment type="function">
    <text evidence="7">Involved in DNA repair and RecF pathway recombination.</text>
</comment>
<dbReference type="GO" id="GO:0006310">
    <property type="term" value="P:DNA recombination"/>
    <property type="evidence" value="ECO:0007669"/>
    <property type="project" value="UniProtKB-UniRule"/>
</dbReference>
<evidence type="ECO:0000259" key="8">
    <source>
        <dbReference type="Pfam" id="PF11967"/>
    </source>
</evidence>
<evidence type="ECO:0000256" key="2">
    <source>
        <dbReference type="ARBA" id="ARBA00021310"/>
    </source>
</evidence>
<evidence type="ECO:0000313" key="10">
    <source>
        <dbReference type="Proteomes" id="UP000030528"/>
    </source>
</evidence>
<evidence type="ECO:0000256" key="4">
    <source>
        <dbReference type="ARBA" id="ARBA00023172"/>
    </source>
</evidence>
<keyword evidence="3 7" id="KW-0227">DNA damage</keyword>
<organism evidence="9 10">
    <name type="scientific">Pontibacillus halophilus JSM 076056 = DSM 19796</name>
    <dbReference type="NCBI Taxonomy" id="1385510"/>
    <lineage>
        <taxon>Bacteria</taxon>
        <taxon>Bacillati</taxon>
        <taxon>Bacillota</taxon>
        <taxon>Bacilli</taxon>
        <taxon>Bacillales</taxon>
        <taxon>Bacillaceae</taxon>
        <taxon>Pontibacillus</taxon>
    </lineage>
</organism>
<dbReference type="InterPro" id="IPR012340">
    <property type="entry name" value="NA-bd_OB-fold"/>
</dbReference>
<evidence type="ECO:0000256" key="1">
    <source>
        <dbReference type="ARBA" id="ARBA00007452"/>
    </source>
</evidence>
<dbReference type="GO" id="GO:0006302">
    <property type="term" value="P:double-strand break repair"/>
    <property type="evidence" value="ECO:0007669"/>
    <property type="project" value="TreeGrafter"/>
</dbReference>
<dbReference type="STRING" id="1385510.GCA_000425205_01155"/>
<dbReference type="SUPFAM" id="SSF50249">
    <property type="entry name" value="Nucleic acid-binding proteins"/>
    <property type="match status" value="1"/>
</dbReference>